<gene>
    <name evidence="1" type="ORF">BIFGAL_04026</name>
</gene>
<evidence type="ECO:0000313" key="1">
    <source>
        <dbReference type="EMBL" id="EFA22268.1"/>
    </source>
</evidence>
<comment type="caution">
    <text evidence="1">The sequence shown here is derived from an EMBL/GenBank/DDBJ whole genome shotgun (WGS) entry which is preliminary data.</text>
</comment>
<reference evidence="1 2" key="1">
    <citation type="submission" date="2009-11" db="EMBL/GenBank/DDBJ databases">
        <authorList>
            <person name="Weinstock G."/>
            <person name="Sodergren E."/>
            <person name="Clifton S."/>
            <person name="Fulton L."/>
            <person name="Fulton B."/>
            <person name="Courtney L."/>
            <person name="Fronick C."/>
            <person name="Harrison M."/>
            <person name="Strong C."/>
            <person name="Farmer C."/>
            <person name="Delahaunty K."/>
            <person name="Markovic C."/>
            <person name="Hall O."/>
            <person name="Minx P."/>
            <person name="Tomlinson C."/>
            <person name="Mitreva M."/>
            <person name="Nelson J."/>
            <person name="Hou S."/>
            <person name="Wollam A."/>
            <person name="Pepin K.H."/>
            <person name="Johnson M."/>
            <person name="Bhonagiri V."/>
            <person name="Nash W.E."/>
            <person name="Warren W."/>
            <person name="Chinwalla A."/>
            <person name="Mardis E.R."/>
            <person name="Wilson R.K."/>
        </authorList>
    </citation>
    <scope>NUCLEOTIDE SEQUENCE [LARGE SCALE GENOMIC DNA]</scope>
    <source>
        <strain evidence="1 2">DSM 20093</strain>
    </source>
</reference>
<dbReference type="Proteomes" id="UP000003656">
    <property type="component" value="Unassembled WGS sequence"/>
</dbReference>
<dbReference type="STRING" id="561180.BIFGAL_04026"/>
<accession>D1NVY2</accession>
<sequence>MRWLAITRMGERAALMTGAVHSRWITVRLCTTSAELNQLSGCRSIGA</sequence>
<evidence type="ECO:0000313" key="2">
    <source>
        <dbReference type="Proteomes" id="UP000003656"/>
    </source>
</evidence>
<dbReference type="AlphaFoldDB" id="D1NVY2"/>
<organism evidence="1 2">
    <name type="scientific">Bifidobacterium gallicum DSM 20093 = LMG 11596</name>
    <dbReference type="NCBI Taxonomy" id="561180"/>
    <lineage>
        <taxon>Bacteria</taxon>
        <taxon>Bacillati</taxon>
        <taxon>Actinomycetota</taxon>
        <taxon>Actinomycetes</taxon>
        <taxon>Bifidobacteriales</taxon>
        <taxon>Bifidobacteriaceae</taxon>
        <taxon>Bifidobacterium</taxon>
    </lineage>
</organism>
<name>D1NVY2_9BIFI</name>
<dbReference type="EMBL" id="ABXB03000004">
    <property type="protein sequence ID" value="EFA22268.1"/>
    <property type="molecule type" value="Genomic_DNA"/>
</dbReference>
<protein>
    <submittedName>
        <fullName evidence="1">Uncharacterized protein</fullName>
    </submittedName>
</protein>
<proteinExistence type="predicted"/>